<reference evidence="2 3" key="1">
    <citation type="submission" date="2013-03" db="EMBL/GenBank/DDBJ databases">
        <authorList>
            <person name="Le V."/>
        </authorList>
    </citation>
    <scope>NUCLEOTIDE SEQUENCE [LARGE SCALE GENOMIC DNA]</scope>
    <source>
        <strain evidence="2 3">BiD32</strain>
    </source>
</reference>
<feature type="transmembrane region" description="Helical" evidence="1">
    <location>
        <begin position="166"/>
        <end position="184"/>
    </location>
</feature>
<feature type="transmembrane region" description="Helical" evidence="1">
    <location>
        <begin position="86"/>
        <end position="115"/>
    </location>
</feature>
<dbReference type="OrthoDB" id="5421633at2"/>
<evidence type="ECO:0008006" key="4">
    <source>
        <dbReference type="Google" id="ProtNLM"/>
    </source>
</evidence>
<feature type="transmembrane region" description="Helical" evidence="1">
    <location>
        <begin position="196"/>
        <end position="218"/>
    </location>
</feature>
<keyword evidence="3" id="KW-1185">Reference proteome</keyword>
<evidence type="ECO:0000313" key="3">
    <source>
        <dbReference type="Proteomes" id="UP000013201"/>
    </source>
</evidence>
<comment type="caution">
    <text evidence="2">The sequence shown here is derived from an EMBL/GenBank/DDBJ whole genome shotgun (WGS) entry which is preliminary data.</text>
</comment>
<dbReference type="EMBL" id="CAVK010000004">
    <property type="protein sequence ID" value="CCW15736.1"/>
    <property type="molecule type" value="Genomic_DNA"/>
</dbReference>
<dbReference type="RefSeq" id="WP_006948718.1">
    <property type="nucleotide sequence ID" value="NZ_CAVK010000004.1"/>
</dbReference>
<dbReference type="Pfam" id="PF14329">
    <property type="entry name" value="DUF4386"/>
    <property type="match status" value="1"/>
</dbReference>
<feature type="transmembrane region" description="Helical" evidence="1">
    <location>
        <begin position="19"/>
        <end position="39"/>
    </location>
</feature>
<proteinExistence type="predicted"/>
<protein>
    <recommendedName>
        <fullName evidence="4">DUF4386 domain-containing protein</fullName>
    </recommendedName>
</protein>
<dbReference type="InterPro" id="IPR025495">
    <property type="entry name" value="DUF4386"/>
</dbReference>
<evidence type="ECO:0000256" key="1">
    <source>
        <dbReference type="SAM" id="Phobius"/>
    </source>
</evidence>
<evidence type="ECO:0000313" key="2">
    <source>
        <dbReference type="EMBL" id="CCW15736.1"/>
    </source>
</evidence>
<accession>N1MFL9</accession>
<feature type="transmembrane region" description="Helical" evidence="1">
    <location>
        <begin position="59"/>
        <end position="79"/>
    </location>
</feature>
<keyword evidence="1" id="KW-0812">Transmembrane</keyword>
<reference evidence="3" key="2">
    <citation type="submission" date="2013-04" db="EMBL/GenBank/DDBJ databases">
        <title>Bisphenol A degrading Sphingobium sp. strain BiD32.</title>
        <authorList>
            <person name="Nielsen J.L."/>
            <person name="Zhou N.A."/>
            <person name="Kjeldal H."/>
        </authorList>
    </citation>
    <scope>NUCLEOTIDE SEQUENCE [LARGE SCALE GENOMIC DNA]</scope>
    <source>
        <strain evidence="3">BiD32</strain>
    </source>
</reference>
<gene>
    <name evidence="2" type="ORF">EBBID32_640</name>
</gene>
<dbReference type="Proteomes" id="UP000013201">
    <property type="component" value="Unassembled WGS sequence"/>
</dbReference>
<keyword evidence="1" id="KW-0472">Membrane</keyword>
<keyword evidence="1" id="KW-1133">Transmembrane helix</keyword>
<organism evidence="2 3">
    <name type="scientific">Sphingobium indicum BiD32</name>
    <dbReference type="NCBI Taxonomy" id="1301087"/>
    <lineage>
        <taxon>Bacteria</taxon>
        <taxon>Pseudomonadati</taxon>
        <taxon>Pseudomonadota</taxon>
        <taxon>Alphaproteobacteria</taxon>
        <taxon>Sphingomonadales</taxon>
        <taxon>Sphingomonadaceae</taxon>
        <taxon>Sphingobium</taxon>
    </lineage>
</organism>
<name>N1MFL9_9SPHN</name>
<feature type="transmembrane region" description="Helical" evidence="1">
    <location>
        <begin position="135"/>
        <end position="159"/>
    </location>
</feature>
<sequence length="246" mass="25694">MSSPSPAASSQAKPRLAGLFYAITIAAGLFAEIGVRSAFRGNDALSVAGNAAFYRMGEMADVIMLCCYLAVTTLLYELLRPAGHQLSLLAAAFSMTGIAVLAGNGLLHMAALALIEQVGPGGFCVDRCDAATATLLALHGTVYGISLIFFGIYCMLIGWLIVRSRAIPIAVGIAMMAGGSAHLVTKTAGLLDPDLVFPTVLNVLPLSGEAMLAIWLLLFGMRKIPHDRPPQSDGNANNGLARSAFQ</sequence>
<dbReference type="AlphaFoldDB" id="N1MFL9"/>